<evidence type="ECO:0000313" key="2">
    <source>
        <dbReference type="EMBL" id="ADG86988.1"/>
    </source>
</evidence>
<evidence type="ECO:0000259" key="1">
    <source>
        <dbReference type="Pfam" id="PF18915"/>
    </source>
</evidence>
<feature type="domain" description="DUF5667" evidence="1">
    <location>
        <begin position="112"/>
        <end position="213"/>
    </location>
</feature>
<dbReference type="RefSeq" id="WP_013130521.1">
    <property type="nucleotide sequence ID" value="NC_014165.1"/>
</dbReference>
<evidence type="ECO:0000313" key="3">
    <source>
        <dbReference type="Proteomes" id="UP000006640"/>
    </source>
</evidence>
<reference evidence="2 3" key="1">
    <citation type="submission" date="2010-01" db="EMBL/GenBank/DDBJ databases">
        <title>The complete genome of Thermobispora bispora DSM 43833.</title>
        <authorList>
            <consortium name="US DOE Joint Genome Institute (JGI-PGF)"/>
            <person name="Lucas S."/>
            <person name="Copeland A."/>
            <person name="Lapidus A."/>
            <person name="Glavina del Rio T."/>
            <person name="Dalin E."/>
            <person name="Tice H."/>
            <person name="Bruce D."/>
            <person name="Goodwin L."/>
            <person name="Pitluck S."/>
            <person name="Kyrpides N."/>
            <person name="Mavromatis K."/>
            <person name="Ivanova N."/>
            <person name="Mikhailova N."/>
            <person name="Chertkov O."/>
            <person name="Brettin T."/>
            <person name="Detter J.C."/>
            <person name="Han C."/>
            <person name="Larimer F."/>
            <person name="Land M."/>
            <person name="Hauser L."/>
            <person name="Markowitz V."/>
            <person name="Cheng J.-F."/>
            <person name="Hugenholtz P."/>
            <person name="Woyke T."/>
            <person name="Wu D."/>
            <person name="Jando M."/>
            <person name="Schneider S."/>
            <person name="Klenk H.-P."/>
            <person name="Eisen J.A."/>
        </authorList>
    </citation>
    <scope>NUCLEOTIDE SEQUENCE [LARGE SCALE GENOMIC DNA]</scope>
    <source>
        <strain evidence="3">ATCC 19993 / DSM 43833 / CBS 139.67 / JCM 10125 / KCTC 9307 / NBRC 14880 / R51</strain>
    </source>
</reference>
<dbReference type="HOGENOM" id="CLU_1239571_0_0_11"/>
<name>D6Y3F9_THEBD</name>
<accession>D6Y3F9</accession>
<sequence>MGGRFMGWWRFSRRRRGRWASRRSGQITARIAELGPWFGEGPRPEFRAALRDELMRRFAEQAAARASRPAAPAPAGAPPVRRRPVLVRMLPSLVFSALLVLMFSTGVRTYHSVPGEPLYPLKRMAECTVLSFAHDDDERAQREMTVARRRAAETASLVRRTPARDSQRLIGETLDDMEVTTRAALTHVARKGSAASTEVRRFAREQRNVVEPLLPKLDRENQARARKYLIYIETFTSSGP</sequence>
<dbReference type="AlphaFoldDB" id="D6Y3F9"/>
<protein>
    <recommendedName>
        <fullName evidence="1">DUF5667 domain-containing protein</fullName>
    </recommendedName>
</protein>
<keyword evidence="3" id="KW-1185">Reference proteome</keyword>
<gene>
    <name evidence="2" type="ordered locus">Tbis_0256</name>
</gene>
<organism evidence="2 3">
    <name type="scientific">Thermobispora bispora (strain ATCC 19993 / DSM 43833 / CBS 139.67 / JCM 10125 / KCTC 9307 / NBRC 14880 / R51)</name>
    <dbReference type="NCBI Taxonomy" id="469371"/>
    <lineage>
        <taxon>Bacteria</taxon>
        <taxon>Bacillati</taxon>
        <taxon>Actinomycetota</taxon>
        <taxon>Actinomycetes</taxon>
        <taxon>Streptosporangiales</taxon>
        <taxon>Streptosporangiaceae</taxon>
        <taxon>Thermobispora</taxon>
    </lineage>
</organism>
<dbReference type="OrthoDB" id="3402808at2"/>
<dbReference type="KEGG" id="tbi:Tbis_0256"/>
<dbReference type="Proteomes" id="UP000006640">
    <property type="component" value="Chromosome"/>
</dbReference>
<dbReference type="Pfam" id="PF18915">
    <property type="entry name" value="DUF5667"/>
    <property type="match status" value="1"/>
</dbReference>
<proteinExistence type="predicted"/>
<dbReference type="InterPro" id="IPR043725">
    <property type="entry name" value="DUF5667"/>
</dbReference>
<dbReference type="EMBL" id="CP001874">
    <property type="protein sequence ID" value="ADG86988.1"/>
    <property type="molecule type" value="Genomic_DNA"/>
</dbReference>